<dbReference type="STRING" id="1561998.A0A1I7V3I0"/>
<evidence type="ECO:0000256" key="1">
    <source>
        <dbReference type="ARBA" id="ARBA00008308"/>
    </source>
</evidence>
<proteinExistence type="inferred from homology"/>
<dbReference type="AlphaFoldDB" id="A0A1I7V3I0"/>
<reference evidence="3" key="1">
    <citation type="submission" date="2016-11" db="UniProtKB">
        <authorList>
            <consortium name="WormBaseParasite"/>
        </authorList>
    </citation>
    <scope>IDENTIFICATION</scope>
</reference>
<dbReference type="PANTHER" id="PTHR20974:SF0">
    <property type="entry name" value="UPF0585 PROTEIN CG18661"/>
    <property type="match status" value="1"/>
</dbReference>
<evidence type="ECO:0000313" key="3">
    <source>
        <dbReference type="WBParaSite" id="Csp11.Scaffold630.g22022.t1"/>
    </source>
</evidence>
<sequence>MLRAPAAESNKDVILEVLKRFATAGKKVFEIASGTGQHVTHFARALPDVTFQPSEVDGRSLHSIVSYLDQSQLQNIRIPLFIDVAKSFDQWALPADFGPHMVDIILNINMLHICSNAAVKGLFESANQLLNETSGILMTYGPYCENGHISPQSNITFHASLRNQNPEYGLKDIKFLERIIPYLPFLLTYTAYHMLLKQLKQRQESTKNVVEINIIGNAQFTNDCYNWDSVYLSKYSHLSVKKSPWWRRNKVESHK</sequence>
<dbReference type="WBParaSite" id="Csp11.Scaffold630.g22022.t1">
    <property type="protein sequence ID" value="Csp11.Scaffold630.g22022.t1"/>
    <property type="gene ID" value="Csp11.Scaffold630.g22022"/>
</dbReference>
<dbReference type="SUPFAM" id="SSF53335">
    <property type="entry name" value="S-adenosyl-L-methionine-dependent methyltransferases"/>
    <property type="match status" value="1"/>
</dbReference>
<dbReference type="InterPro" id="IPR029063">
    <property type="entry name" value="SAM-dependent_MTases_sf"/>
</dbReference>
<evidence type="ECO:0000313" key="2">
    <source>
        <dbReference type="Proteomes" id="UP000095282"/>
    </source>
</evidence>
<keyword evidence="2" id="KW-1185">Reference proteome</keyword>
<protein>
    <submittedName>
        <fullName evidence="3">DUF938 domain-containing protein</fullName>
    </submittedName>
</protein>
<dbReference type="Gene3D" id="3.40.50.150">
    <property type="entry name" value="Vaccinia Virus protein VP39"/>
    <property type="match status" value="1"/>
</dbReference>
<dbReference type="InterPro" id="IPR010342">
    <property type="entry name" value="DUF938"/>
</dbReference>
<organism evidence="2 3">
    <name type="scientific">Caenorhabditis tropicalis</name>
    <dbReference type="NCBI Taxonomy" id="1561998"/>
    <lineage>
        <taxon>Eukaryota</taxon>
        <taxon>Metazoa</taxon>
        <taxon>Ecdysozoa</taxon>
        <taxon>Nematoda</taxon>
        <taxon>Chromadorea</taxon>
        <taxon>Rhabditida</taxon>
        <taxon>Rhabditina</taxon>
        <taxon>Rhabditomorpha</taxon>
        <taxon>Rhabditoidea</taxon>
        <taxon>Rhabditidae</taxon>
        <taxon>Peloderinae</taxon>
        <taxon>Caenorhabditis</taxon>
    </lineage>
</organism>
<comment type="similarity">
    <text evidence="1">Belongs to the UPF0585 family.</text>
</comment>
<dbReference type="eggNOG" id="ENOG502QVX9">
    <property type="taxonomic scope" value="Eukaryota"/>
</dbReference>
<dbReference type="Pfam" id="PF06080">
    <property type="entry name" value="DUF938"/>
    <property type="match status" value="1"/>
</dbReference>
<dbReference type="PANTHER" id="PTHR20974">
    <property type="entry name" value="UPF0585 PROTEIN CG18661"/>
    <property type="match status" value="1"/>
</dbReference>
<dbReference type="Proteomes" id="UP000095282">
    <property type="component" value="Unplaced"/>
</dbReference>
<name>A0A1I7V3I0_9PELO</name>
<accession>A0A1I7V3I0</accession>